<evidence type="ECO:0000313" key="2">
    <source>
        <dbReference type="Proteomes" id="UP000254396"/>
    </source>
</evidence>
<organism evidence="1 2">
    <name type="scientific">Enterococcus faecalis</name>
    <name type="common">Streptococcus faecalis</name>
    <dbReference type="NCBI Taxonomy" id="1351"/>
    <lineage>
        <taxon>Bacteria</taxon>
        <taxon>Bacillati</taxon>
        <taxon>Bacillota</taxon>
        <taxon>Bacilli</taxon>
        <taxon>Lactobacillales</taxon>
        <taxon>Enterococcaceae</taxon>
        <taxon>Enterococcus</taxon>
    </lineage>
</organism>
<dbReference type="AlphaFoldDB" id="A0AAX2KMU4"/>
<dbReference type="EMBL" id="UGIX01000001">
    <property type="protein sequence ID" value="STP63602.1"/>
    <property type="molecule type" value="Genomic_DNA"/>
</dbReference>
<proteinExistence type="predicted"/>
<gene>
    <name evidence="1" type="ORF">NCTC13379_00446</name>
</gene>
<evidence type="ECO:0008006" key="3">
    <source>
        <dbReference type="Google" id="ProtNLM"/>
    </source>
</evidence>
<evidence type="ECO:0000313" key="1">
    <source>
        <dbReference type="EMBL" id="STP63602.1"/>
    </source>
</evidence>
<dbReference type="PROSITE" id="PS51257">
    <property type="entry name" value="PROKAR_LIPOPROTEIN"/>
    <property type="match status" value="1"/>
</dbReference>
<dbReference type="Proteomes" id="UP000254396">
    <property type="component" value="Unassembled WGS sequence"/>
</dbReference>
<accession>A0AAX2KMU4</accession>
<protein>
    <recommendedName>
        <fullName evidence="3">Lipoprotein</fullName>
    </recommendedName>
</protein>
<sequence length="124" mass="14393">MKKSIVTMLFLMLGIVVFTSCGSKMDKTAEEFKNKIISHVGDLYDEKYQEKEFSFLIYKDKDTNEYLAKALVPYEGEPNSVESKYFYNVNKELETIEPFSGGRTFDYAKSHGNYEVIYKSGKFK</sequence>
<name>A0AAX2KMU4_ENTFL</name>
<reference evidence="1 2" key="1">
    <citation type="submission" date="2018-06" db="EMBL/GenBank/DDBJ databases">
        <authorList>
            <consortium name="Pathogen Informatics"/>
            <person name="Doyle S."/>
        </authorList>
    </citation>
    <scope>NUCLEOTIDE SEQUENCE [LARGE SCALE GENOMIC DNA]</scope>
    <source>
        <strain evidence="1 2">NCTC13379</strain>
    </source>
</reference>
<comment type="caution">
    <text evidence="1">The sequence shown here is derived from an EMBL/GenBank/DDBJ whole genome shotgun (WGS) entry which is preliminary data.</text>
</comment>
<dbReference type="RefSeq" id="WP_002359326.1">
    <property type="nucleotide sequence ID" value="NZ_BLPK01000003.1"/>
</dbReference>